<accession>A0A1G6X571</accession>
<dbReference type="EMBL" id="FMZC01000008">
    <property type="protein sequence ID" value="SDD73269.1"/>
    <property type="molecule type" value="Genomic_DNA"/>
</dbReference>
<dbReference type="Pfam" id="PF22150">
    <property type="entry name" value="Tt1218-like"/>
    <property type="match status" value="1"/>
</dbReference>
<dbReference type="InterPro" id="IPR013362">
    <property type="entry name" value="Pilus_4_PilV"/>
</dbReference>
<organism evidence="3 4">
    <name type="scientific">Paracidovorax valerianellae</name>
    <dbReference type="NCBI Taxonomy" id="187868"/>
    <lineage>
        <taxon>Bacteria</taxon>
        <taxon>Pseudomonadati</taxon>
        <taxon>Pseudomonadota</taxon>
        <taxon>Betaproteobacteria</taxon>
        <taxon>Burkholderiales</taxon>
        <taxon>Comamonadaceae</taxon>
        <taxon>Paracidovorax</taxon>
    </lineage>
</organism>
<dbReference type="Proteomes" id="UP000198781">
    <property type="component" value="Unassembled WGS sequence"/>
</dbReference>
<sequence>MSSLRSTSLSTQQKARKLRGLTLIEVLVAIVIMSFGMLGLVGMQAFALQSNREARLQAQAAMLARELAEMMRGNKEIGVITTPADNPYLVSLSSGSMVAATPSYCLSVGNAATGCTSATDIANAEMTDWLARVDNLLPGARVVICFDSSPYDSNGIPRWSCNTSGTNEIAVIKIGWTRNSTDRSKIGVDVLEQASTTGSTPYIIFPVTSGNASAI</sequence>
<proteinExistence type="predicted"/>
<feature type="domain" description="Type IV pilin Tt1218-like" evidence="2">
    <location>
        <begin position="43"/>
        <end position="122"/>
    </location>
</feature>
<reference evidence="3 4" key="1">
    <citation type="submission" date="2016-10" db="EMBL/GenBank/DDBJ databases">
        <authorList>
            <person name="de Groot N.N."/>
        </authorList>
    </citation>
    <scope>NUCLEOTIDE SEQUENCE [LARGE SCALE GENOMIC DNA]</scope>
    <source>
        <strain evidence="3 4">DSM 16619</strain>
    </source>
</reference>
<dbReference type="AlphaFoldDB" id="A0A1G6X571"/>
<gene>
    <name evidence="3" type="ORF">SAMN05192589_108186</name>
</gene>
<dbReference type="STRING" id="187868.SAMN05192589_108186"/>
<dbReference type="InterPro" id="IPR054402">
    <property type="entry name" value="Tt1218-like_dom"/>
</dbReference>
<feature type="transmembrane region" description="Helical" evidence="1">
    <location>
        <begin position="21"/>
        <end position="47"/>
    </location>
</feature>
<dbReference type="NCBIfam" id="TIGR02532">
    <property type="entry name" value="IV_pilin_GFxxxE"/>
    <property type="match status" value="1"/>
</dbReference>
<dbReference type="NCBIfam" id="TIGR02523">
    <property type="entry name" value="type_IV_pilV"/>
    <property type="match status" value="1"/>
</dbReference>
<keyword evidence="4" id="KW-1185">Reference proteome</keyword>
<evidence type="ECO:0000259" key="2">
    <source>
        <dbReference type="Pfam" id="PF22150"/>
    </source>
</evidence>
<protein>
    <submittedName>
        <fullName evidence="3">Type IV pilus assembly protein PilV</fullName>
    </submittedName>
</protein>
<keyword evidence="1" id="KW-0472">Membrane</keyword>
<keyword evidence="1" id="KW-0812">Transmembrane</keyword>
<dbReference type="Pfam" id="PF07963">
    <property type="entry name" value="N_methyl"/>
    <property type="match status" value="1"/>
</dbReference>
<dbReference type="InterPro" id="IPR012902">
    <property type="entry name" value="N_methyl_site"/>
</dbReference>
<name>A0A1G6X571_9BURK</name>
<evidence type="ECO:0000313" key="3">
    <source>
        <dbReference type="EMBL" id="SDD73269.1"/>
    </source>
</evidence>
<evidence type="ECO:0000256" key="1">
    <source>
        <dbReference type="SAM" id="Phobius"/>
    </source>
</evidence>
<evidence type="ECO:0000313" key="4">
    <source>
        <dbReference type="Proteomes" id="UP000198781"/>
    </source>
</evidence>
<dbReference type="PROSITE" id="PS00409">
    <property type="entry name" value="PROKAR_NTER_METHYL"/>
    <property type="match status" value="1"/>
</dbReference>
<keyword evidence="1" id="KW-1133">Transmembrane helix</keyword>